<feature type="domain" description="Cytochrome c" evidence="10">
    <location>
        <begin position="205"/>
        <end position="326"/>
    </location>
</feature>
<comment type="subcellular location">
    <subcellularLocation>
        <location evidence="1">Periplasm</location>
    </subcellularLocation>
</comment>
<dbReference type="Proteomes" id="UP000285569">
    <property type="component" value="Unassembled WGS sequence"/>
</dbReference>
<dbReference type="Gene3D" id="1.10.760.10">
    <property type="entry name" value="Cytochrome c-like domain"/>
    <property type="match status" value="2"/>
</dbReference>
<keyword evidence="4" id="KW-0732">Signal</keyword>
<protein>
    <submittedName>
        <fullName evidence="11">Tryptophan tryptophylquinone biosynthesis enzyme MauG</fullName>
    </submittedName>
</protein>
<evidence type="ECO:0000259" key="10">
    <source>
        <dbReference type="PROSITE" id="PS51007"/>
    </source>
</evidence>
<comment type="caution">
    <text evidence="11">The sequence shown here is derived from an EMBL/GenBank/DDBJ whole genome shotgun (WGS) entry which is preliminary data.</text>
</comment>
<keyword evidence="2 8" id="KW-0349">Heme</keyword>
<keyword evidence="6" id="KW-0560">Oxidoreductase</keyword>
<keyword evidence="7 8" id="KW-0408">Iron</keyword>
<evidence type="ECO:0000256" key="4">
    <source>
        <dbReference type="ARBA" id="ARBA00022729"/>
    </source>
</evidence>
<evidence type="ECO:0000256" key="8">
    <source>
        <dbReference type="PROSITE-ProRule" id="PRU00433"/>
    </source>
</evidence>
<dbReference type="PANTHER" id="PTHR30600">
    <property type="entry name" value="CYTOCHROME C PEROXIDASE-RELATED"/>
    <property type="match status" value="1"/>
</dbReference>
<gene>
    <name evidence="11" type="ORF">DLM77_10970</name>
</gene>
<feature type="domain" description="Cytochrome c" evidence="10">
    <location>
        <begin position="53"/>
        <end position="161"/>
    </location>
</feature>
<dbReference type="InterPro" id="IPR036909">
    <property type="entry name" value="Cyt_c-like_dom_sf"/>
</dbReference>
<keyword evidence="5" id="KW-0574">Periplasm</keyword>
<proteinExistence type="predicted"/>
<dbReference type="PROSITE" id="PS51007">
    <property type="entry name" value="CYTC"/>
    <property type="match status" value="2"/>
</dbReference>
<dbReference type="EMBL" id="QHCR01000005">
    <property type="protein sequence ID" value="RHX79788.1"/>
    <property type="molecule type" value="Genomic_DNA"/>
</dbReference>
<accession>A0ABX9M2T7</accession>
<dbReference type="SUPFAM" id="SSF46626">
    <property type="entry name" value="Cytochrome c"/>
    <property type="match status" value="2"/>
</dbReference>
<dbReference type="InterPro" id="IPR009056">
    <property type="entry name" value="Cyt_c-like_dom"/>
</dbReference>
<dbReference type="Pfam" id="PF03150">
    <property type="entry name" value="CCP_MauG"/>
    <property type="match status" value="1"/>
</dbReference>
<evidence type="ECO:0000313" key="12">
    <source>
        <dbReference type="Proteomes" id="UP000285569"/>
    </source>
</evidence>
<dbReference type="InterPro" id="IPR026259">
    <property type="entry name" value="MauG/Cytc_peroxidase"/>
</dbReference>
<name>A0ABX9M2T7_9LEPT</name>
<evidence type="ECO:0000256" key="5">
    <source>
        <dbReference type="ARBA" id="ARBA00022764"/>
    </source>
</evidence>
<evidence type="ECO:0000256" key="1">
    <source>
        <dbReference type="ARBA" id="ARBA00004418"/>
    </source>
</evidence>
<feature type="region of interest" description="Disordered" evidence="9">
    <location>
        <begin position="18"/>
        <end position="47"/>
    </location>
</feature>
<evidence type="ECO:0000256" key="6">
    <source>
        <dbReference type="ARBA" id="ARBA00023002"/>
    </source>
</evidence>
<organism evidence="11 12">
    <name type="scientific">Leptospira yasudae</name>
    <dbReference type="NCBI Taxonomy" id="2202201"/>
    <lineage>
        <taxon>Bacteria</taxon>
        <taxon>Pseudomonadati</taxon>
        <taxon>Spirochaetota</taxon>
        <taxon>Spirochaetia</taxon>
        <taxon>Leptospirales</taxon>
        <taxon>Leptospiraceae</taxon>
        <taxon>Leptospira</taxon>
    </lineage>
</organism>
<evidence type="ECO:0000256" key="9">
    <source>
        <dbReference type="SAM" id="MobiDB-lite"/>
    </source>
</evidence>
<evidence type="ECO:0000256" key="3">
    <source>
        <dbReference type="ARBA" id="ARBA00022723"/>
    </source>
</evidence>
<dbReference type="Pfam" id="PF00034">
    <property type="entry name" value="Cytochrom_C"/>
    <property type="match status" value="1"/>
</dbReference>
<keyword evidence="3 8" id="KW-0479">Metal-binding</keyword>
<reference evidence="12" key="1">
    <citation type="submission" date="2018-05" db="EMBL/GenBank/DDBJ databases">
        <title>Leptospira yasudae sp. nov. and Leptospira stimsonii sp. nov., two pathogenic species of the genus Leptospira isolated from environmental sources.</title>
        <authorList>
            <person name="Casanovas-Massana A."/>
            <person name="Hamond C."/>
            <person name="Santos L.A."/>
            <person name="Hacker K.P."/>
            <person name="Balassiano I."/>
            <person name="Medeiros M.A."/>
            <person name="Reis M.G."/>
            <person name="Ko A.I."/>
            <person name="Wunder E.A."/>
        </authorList>
    </citation>
    <scope>NUCLEOTIDE SEQUENCE [LARGE SCALE GENOMIC DNA]</scope>
    <source>
        <strain evidence="12">B21</strain>
    </source>
</reference>
<evidence type="ECO:0000256" key="7">
    <source>
        <dbReference type="ARBA" id="ARBA00023004"/>
    </source>
</evidence>
<evidence type="ECO:0000256" key="2">
    <source>
        <dbReference type="ARBA" id="ARBA00022617"/>
    </source>
</evidence>
<evidence type="ECO:0000313" key="11">
    <source>
        <dbReference type="EMBL" id="RHX79788.1"/>
    </source>
</evidence>
<sequence>MFSLFTFTHCTFETEQQKKSAISKATDKPGETTANPAETVAYPFPPDNQPTPDRILLGKTLFFDPILSGSNWISCATCHNPGLGWSDGLKTAVGHKMKVLGKNTPTILNGAFGNKMFWDGRADNLEAQALGPIASPDEMNQNLDEAVLELKNIQKYKDLFAKAYPGEGISANTIAKAIANFERTIISADSPFDRWKKGDADAISKSAQSGFALFNGKANCASCHQGDHFTDNGFHNIGLKSNRKDVGRFKIVPVKSMKGAFKTPTLRDVDFTGPYMHDGSYATLEEVVEHYDRGGDETSNLDPNMAPLKLNFQEKADLVAFMKSLTGKKRIISIPELPR</sequence>
<dbReference type="InterPro" id="IPR051395">
    <property type="entry name" value="Cytochrome_c_Peroxidase/MauG"/>
</dbReference>
<dbReference type="PIRSF" id="PIRSF000294">
    <property type="entry name" value="Cytochrome-c_peroxidase"/>
    <property type="match status" value="1"/>
</dbReference>
<keyword evidence="12" id="KW-1185">Reference proteome</keyword>
<dbReference type="InterPro" id="IPR004852">
    <property type="entry name" value="Di-haem_cyt_c_peroxidsae"/>
</dbReference>
<dbReference type="PANTHER" id="PTHR30600:SF10">
    <property type="entry name" value="BLL6722 PROTEIN"/>
    <property type="match status" value="1"/>
</dbReference>
<reference evidence="11 12" key="2">
    <citation type="journal article" date="2020" name="Int. J. Syst. Evol. Microbiol.">
        <title>Leptospira yasudae sp. nov. and Leptospira stimsonii sp. nov., two new species of the pathogenic group isolated from environmental sources.</title>
        <authorList>
            <person name="Casanovas-Massana A."/>
            <person name="Hamond C."/>
            <person name="Santos L.A."/>
            <person name="de Oliveira D."/>
            <person name="Hacker K.P."/>
            <person name="Balassiano I."/>
            <person name="Costa F."/>
            <person name="Medeiros M.A."/>
            <person name="Reis M.G."/>
            <person name="Ko A.I."/>
            <person name="Wunder E.A."/>
        </authorList>
    </citation>
    <scope>NUCLEOTIDE SEQUENCE [LARGE SCALE GENOMIC DNA]</scope>
    <source>
        <strain evidence="11 12">B21</strain>
    </source>
</reference>